<protein>
    <submittedName>
        <fullName evidence="2">Uncharacterized protein</fullName>
    </submittedName>
</protein>
<organism evidence="2 3">
    <name type="scientific">Chionoecetes opilio</name>
    <name type="common">Atlantic snow crab</name>
    <name type="synonym">Cancer opilio</name>
    <dbReference type="NCBI Taxonomy" id="41210"/>
    <lineage>
        <taxon>Eukaryota</taxon>
        <taxon>Metazoa</taxon>
        <taxon>Ecdysozoa</taxon>
        <taxon>Arthropoda</taxon>
        <taxon>Crustacea</taxon>
        <taxon>Multicrustacea</taxon>
        <taxon>Malacostraca</taxon>
        <taxon>Eumalacostraca</taxon>
        <taxon>Eucarida</taxon>
        <taxon>Decapoda</taxon>
        <taxon>Pleocyemata</taxon>
        <taxon>Brachyura</taxon>
        <taxon>Eubrachyura</taxon>
        <taxon>Majoidea</taxon>
        <taxon>Majidae</taxon>
        <taxon>Chionoecetes</taxon>
    </lineage>
</organism>
<evidence type="ECO:0000313" key="2">
    <source>
        <dbReference type="EMBL" id="KAG0714045.1"/>
    </source>
</evidence>
<evidence type="ECO:0000256" key="1">
    <source>
        <dbReference type="SAM" id="MobiDB-lite"/>
    </source>
</evidence>
<evidence type="ECO:0000313" key="3">
    <source>
        <dbReference type="Proteomes" id="UP000770661"/>
    </source>
</evidence>
<name>A0A8J5CKC1_CHIOP</name>
<keyword evidence="3" id="KW-1185">Reference proteome</keyword>
<dbReference type="AlphaFoldDB" id="A0A8J5CKC1"/>
<feature type="region of interest" description="Disordered" evidence="1">
    <location>
        <begin position="63"/>
        <end position="82"/>
    </location>
</feature>
<dbReference type="OrthoDB" id="8122644at2759"/>
<dbReference type="EMBL" id="JACEEZ010020855">
    <property type="protein sequence ID" value="KAG0714045.1"/>
    <property type="molecule type" value="Genomic_DNA"/>
</dbReference>
<gene>
    <name evidence="2" type="ORF">GWK47_014897</name>
</gene>
<proteinExistence type="predicted"/>
<reference evidence="2" key="1">
    <citation type="submission" date="2020-07" db="EMBL/GenBank/DDBJ databases">
        <title>The High-quality genome of the commercially important snow crab, Chionoecetes opilio.</title>
        <authorList>
            <person name="Jeong J.-H."/>
            <person name="Ryu S."/>
        </authorList>
    </citation>
    <scope>NUCLEOTIDE SEQUENCE</scope>
    <source>
        <strain evidence="2">MADBK_172401_WGS</strain>
        <tissue evidence="2">Digestive gland</tissue>
    </source>
</reference>
<accession>A0A8J5CKC1</accession>
<dbReference type="Proteomes" id="UP000770661">
    <property type="component" value="Unassembled WGS sequence"/>
</dbReference>
<comment type="caution">
    <text evidence="2">The sequence shown here is derived from an EMBL/GenBank/DDBJ whole genome shotgun (WGS) entry which is preliminary data.</text>
</comment>
<sequence length="212" mass="24243">MECLFAPCKATSKWRNLGEEGLKTIIEDSKEKGDGIHLDIEAKLATEPPQQLRCHASCAASYTSKDQRERKPTKRRKSNEYDLHVKRRRSQVTTFNFKQYCLLCGEDCLPIDHRHPDRWHKVCQCETVTRSGQLTFKHHLLDTGESRGDAWAQDISPRLAGPVDLQAADAQYYLRCYNKYRKPLAKLPDCVPLMSDPALSNVGHEMNNLSTI</sequence>